<dbReference type="PANTHER" id="PTHR10267:SF0">
    <property type="entry name" value="DNA POLYMERASE SUBUNIT GAMMA-1"/>
    <property type="match status" value="1"/>
</dbReference>
<sequence>MCSNGMIEGMGGQDELGLGDPPYIREMLEDSGWTKYYPDGSFEAVESPGEESTLCFDVETLPNFHNYAIMACAVSPNAWYTWLSPWLLGETEDPAQLIPLGDPSQPRIIVGHNVAYDRARVREEYSLERTANRWLDTMALHVATKGISSHQRPSWMTRRKEKSRAQEQKEECIDTVKELMEQTEAEEAEEADDARRADLQKTRKELEDGIGELNSANLEDEADMANKRWEDITAVNSLAEVARLHCGIEVDKTIRGDFITATPESIRDKLDEYITYCATDVAITHAVFSKLHPAFLEACPSPVSWAGFISMGNGFLPVNETWEKYIQSAEGTYRELEERISGKLEIMAKQAKELFDEPDNWENDEWLSQLDWSPKNPGRSRGVEPPPSKARLKKADKASALTAPKAGKAPGALEITARSRVAPLLLRLKWLDWPLFHSREHGWTFRVSPAGAATFKTPLKPLDFTEDADERLRTDSRNGYAFYKLPHKDGEKANVGSPFGKTFIKHAEAGTLTSPGEEANEALSMNAQCSYWISARDRVMKQMVVWDGLGGSRMGFQSSLSSADGGNLAKEGQKWGIILPQVITMGTVTRRAIENTWLTASNAKPNRVGSELKAMVRAPPGYAIVGADVDSEELWISSLLGDAQFGLHGASALGWMTLEGQKKYGTDLHSKTAKILGVSRDQAKVFNYSRIYGAGKRHASLLLRQSNPNMTAEEGNKLADALYANTKGNKTRKADLLLNRTFWYGGTESFVFNKLEEIALSDRPKTPALGCSITLALRKEYLPEVFGKDFMPSRINWVVQSSGVDYLHLLIVSMEHLLSTYDIKARYLISVHDELRYLVKEEDKYRCALALQIANLWTRSLFAWKLGLDDLPQGVAFFSAVDVDRVLRKEVDLPCVTPSQPNPIPPGEALDMMQILEKTGGGSLAGRLGPRLGLH</sequence>
<dbReference type="Proteomes" id="UP000054248">
    <property type="component" value="Unassembled WGS sequence"/>
</dbReference>
<dbReference type="InterPro" id="IPR043502">
    <property type="entry name" value="DNA/RNA_pol_sf"/>
</dbReference>
<dbReference type="OrthoDB" id="5588663at2759"/>
<organism evidence="5 6">
    <name type="scientific">Tulasnella calospora MUT 4182</name>
    <dbReference type="NCBI Taxonomy" id="1051891"/>
    <lineage>
        <taxon>Eukaryota</taxon>
        <taxon>Fungi</taxon>
        <taxon>Dikarya</taxon>
        <taxon>Basidiomycota</taxon>
        <taxon>Agaricomycotina</taxon>
        <taxon>Agaricomycetes</taxon>
        <taxon>Cantharellales</taxon>
        <taxon>Tulasnellaceae</taxon>
        <taxon>Tulasnella</taxon>
    </lineage>
</organism>
<dbReference type="SUPFAM" id="SSF53098">
    <property type="entry name" value="Ribonuclease H-like"/>
    <property type="match status" value="1"/>
</dbReference>
<dbReference type="Gene3D" id="3.30.420.390">
    <property type="match status" value="2"/>
</dbReference>
<dbReference type="GO" id="GO:0003677">
    <property type="term" value="F:DNA binding"/>
    <property type="evidence" value="ECO:0007669"/>
    <property type="project" value="InterPro"/>
</dbReference>
<dbReference type="GO" id="GO:0006264">
    <property type="term" value="P:mitochondrial DNA replication"/>
    <property type="evidence" value="ECO:0007669"/>
    <property type="project" value="TreeGrafter"/>
</dbReference>
<evidence type="ECO:0000313" key="6">
    <source>
        <dbReference type="Proteomes" id="UP000054248"/>
    </source>
</evidence>
<accession>A0A0C3Q8S3</accession>
<dbReference type="AlphaFoldDB" id="A0A0C3Q8S3"/>
<proteinExistence type="predicted"/>
<dbReference type="InterPro" id="IPR002297">
    <property type="entry name" value="DNA-dir_DNA_pol_A_mt"/>
</dbReference>
<protein>
    <recommendedName>
        <fullName evidence="1">Mitochondrial DNA polymerase catalytic subunit</fullName>
    </recommendedName>
</protein>
<dbReference type="SMART" id="SM00482">
    <property type="entry name" value="POLAc"/>
    <property type="match status" value="1"/>
</dbReference>
<keyword evidence="6" id="KW-1185">Reference proteome</keyword>
<dbReference type="GO" id="GO:0005760">
    <property type="term" value="C:gamma DNA polymerase complex"/>
    <property type="evidence" value="ECO:0007669"/>
    <property type="project" value="InterPro"/>
</dbReference>
<dbReference type="Pfam" id="PF00476">
    <property type="entry name" value="DNA_pol_A"/>
    <property type="match status" value="1"/>
</dbReference>
<dbReference type="STRING" id="1051891.A0A0C3Q8S3"/>
<dbReference type="InterPro" id="IPR012337">
    <property type="entry name" value="RNaseH-like_sf"/>
</dbReference>
<dbReference type="EMBL" id="KN823183">
    <property type="protein sequence ID" value="KIO20204.1"/>
    <property type="molecule type" value="Genomic_DNA"/>
</dbReference>
<reference evidence="6" key="2">
    <citation type="submission" date="2015-01" db="EMBL/GenBank/DDBJ databases">
        <title>Evolutionary Origins and Diversification of the Mycorrhizal Mutualists.</title>
        <authorList>
            <consortium name="DOE Joint Genome Institute"/>
            <consortium name="Mycorrhizal Genomics Consortium"/>
            <person name="Kohler A."/>
            <person name="Kuo A."/>
            <person name="Nagy L.G."/>
            <person name="Floudas D."/>
            <person name="Copeland A."/>
            <person name="Barry K.W."/>
            <person name="Cichocki N."/>
            <person name="Veneault-Fourrey C."/>
            <person name="LaButti K."/>
            <person name="Lindquist E.A."/>
            <person name="Lipzen A."/>
            <person name="Lundell T."/>
            <person name="Morin E."/>
            <person name="Murat C."/>
            <person name="Riley R."/>
            <person name="Ohm R."/>
            <person name="Sun H."/>
            <person name="Tunlid A."/>
            <person name="Henrissat B."/>
            <person name="Grigoriev I.V."/>
            <person name="Hibbett D.S."/>
            <person name="Martin F."/>
        </authorList>
    </citation>
    <scope>NUCLEOTIDE SEQUENCE [LARGE SCALE GENOMIC DNA]</scope>
    <source>
        <strain evidence="6">MUT 4182</strain>
    </source>
</reference>
<dbReference type="Pfam" id="PF18136">
    <property type="entry name" value="DNApol_Exo"/>
    <property type="match status" value="1"/>
</dbReference>
<evidence type="ECO:0000259" key="4">
    <source>
        <dbReference type="SMART" id="SM00482"/>
    </source>
</evidence>
<dbReference type="InterPro" id="IPR041336">
    <property type="entry name" value="DNApol_Exo"/>
</dbReference>
<dbReference type="InterPro" id="IPR001098">
    <property type="entry name" value="DNA-dir_DNA_pol_A_palm_dom"/>
</dbReference>
<feature type="domain" description="DNA-directed DNA polymerase family A palm" evidence="4">
    <location>
        <begin position="609"/>
        <end position="843"/>
    </location>
</feature>
<name>A0A0C3Q8S3_9AGAM</name>
<feature type="region of interest" description="Disordered" evidence="3">
    <location>
        <begin position="369"/>
        <end position="407"/>
    </location>
</feature>
<dbReference type="PRINTS" id="PR00867">
    <property type="entry name" value="DNAPOLG"/>
</dbReference>
<dbReference type="GO" id="GO:0003887">
    <property type="term" value="F:DNA-directed DNA polymerase activity"/>
    <property type="evidence" value="ECO:0007669"/>
    <property type="project" value="InterPro"/>
</dbReference>
<feature type="coiled-coil region" evidence="2">
    <location>
        <begin position="162"/>
        <end position="219"/>
    </location>
</feature>
<dbReference type="Gene3D" id="1.10.150.20">
    <property type="entry name" value="5' to 3' exonuclease, C-terminal subdomain"/>
    <property type="match status" value="1"/>
</dbReference>
<keyword evidence="2" id="KW-0175">Coiled coil</keyword>
<dbReference type="HOGENOM" id="CLU_001524_2_1_1"/>
<evidence type="ECO:0000256" key="3">
    <source>
        <dbReference type="SAM" id="MobiDB-lite"/>
    </source>
</evidence>
<dbReference type="PANTHER" id="PTHR10267">
    <property type="entry name" value="DNA POLYMERASE SUBUNIT GAMMA-1"/>
    <property type="match status" value="1"/>
</dbReference>
<evidence type="ECO:0000256" key="2">
    <source>
        <dbReference type="SAM" id="Coils"/>
    </source>
</evidence>
<gene>
    <name evidence="5" type="ORF">M407DRAFT_16020</name>
</gene>
<dbReference type="SUPFAM" id="SSF56672">
    <property type="entry name" value="DNA/RNA polymerases"/>
    <property type="match status" value="1"/>
</dbReference>
<reference evidence="5 6" key="1">
    <citation type="submission" date="2014-04" db="EMBL/GenBank/DDBJ databases">
        <authorList>
            <consortium name="DOE Joint Genome Institute"/>
            <person name="Kuo A."/>
            <person name="Girlanda M."/>
            <person name="Perotto S."/>
            <person name="Kohler A."/>
            <person name="Nagy L.G."/>
            <person name="Floudas D."/>
            <person name="Copeland A."/>
            <person name="Barry K.W."/>
            <person name="Cichocki N."/>
            <person name="Veneault-Fourrey C."/>
            <person name="LaButti K."/>
            <person name="Lindquist E.A."/>
            <person name="Lipzen A."/>
            <person name="Lundell T."/>
            <person name="Morin E."/>
            <person name="Murat C."/>
            <person name="Sun H."/>
            <person name="Tunlid A."/>
            <person name="Henrissat B."/>
            <person name="Grigoriev I.V."/>
            <person name="Hibbett D.S."/>
            <person name="Martin F."/>
            <person name="Nordberg H.P."/>
            <person name="Cantor M.N."/>
            <person name="Hua S.X."/>
        </authorList>
    </citation>
    <scope>NUCLEOTIDE SEQUENCE [LARGE SCALE GENOMIC DNA]</scope>
    <source>
        <strain evidence="5 6">MUT 4182</strain>
    </source>
</reference>
<evidence type="ECO:0000256" key="1">
    <source>
        <dbReference type="ARBA" id="ARBA00031966"/>
    </source>
</evidence>
<evidence type="ECO:0000313" key="5">
    <source>
        <dbReference type="EMBL" id="KIO20204.1"/>
    </source>
</evidence>
<dbReference type="GO" id="GO:0008408">
    <property type="term" value="F:3'-5' exonuclease activity"/>
    <property type="evidence" value="ECO:0007669"/>
    <property type="project" value="TreeGrafter"/>
</dbReference>